<dbReference type="InterPro" id="IPR036453">
    <property type="entry name" value="GluRdtase_dimer_dom_sf"/>
</dbReference>
<dbReference type="Gene3D" id="3.30.460.30">
    <property type="entry name" value="Glutamyl-tRNA reductase, N-terminal domain"/>
    <property type="match status" value="1"/>
</dbReference>
<dbReference type="GO" id="GO:0019353">
    <property type="term" value="P:protoporphyrinogen IX biosynthetic process from glutamate"/>
    <property type="evidence" value="ECO:0007669"/>
    <property type="project" value="TreeGrafter"/>
</dbReference>
<comment type="similarity">
    <text evidence="2 9 14">Belongs to the glutamyl-tRNA reductase family.</text>
</comment>
<dbReference type="FunFam" id="3.40.50.720:FF:000031">
    <property type="entry name" value="Glutamyl-tRNA reductase"/>
    <property type="match status" value="1"/>
</dbReference>
<dbReference type="PANTHER" id="PTHR43013">
    <property type="entry name" value="GLUTAMYL-TRNA REDUCTASE"/>
    <property type="match status" value="1"/>
</dbReference>
<dbReference type="InterPro" id="IPR036343">
    <property type="entry name" value="GluRdtase_N_sf"/>
</dbReference>
<evidence type="ECO:0000256" key="2">
    <source>
        <dbReference type="ARBA" id="ARBA00005916"/>
    </source>
</evidence>
<dbReference type="PROSITE" id="PS00747">
    <property type="entry name" value="GLUTR"/>
    <property type="match status" value="1"/>
</dbReference>
<evidence type="ECO:0000256" key="9">
    <source>
        <dbReference type="HAMAP-Rule" id="MF_00087"/>
    </source>
</evidence>
<dbReference type="Gene3D" id="3.40.50.720">
    <property type="entry name" value="NAD(P)-binding Rossmann-like Domain"/>
    <property type="match status" value="1"/>
</dbReference>
<comment type="pathway">
    <text evidence="1 9 14">Porphyrin-containing compound metabolism; protoporphyrin-IX biosynthesis; 5-aminolevulinate from L-glutamyl-tRNA(Glu): step 1/2.</text>
</comment>
<feature type="binding site" evidence="9 11">
    <location>
        <begin position="114"/>
        <end position="116"/>
    </location>
    <ligand>
        <name>substrate</name>
    </ligand>
</feature>
<dbReference type="PIRSF" id="PIRSF000445">
    <property type="entry name" value="4pyrrol_synth_GluRdtase"/>
    <property type="match status" value="1"/>
</dbReference>
<dbReference type="GO" id="GO:0008883">
    <property type="term" value="F:glutamyl-tRNA reductase activity"/>
    <property type="evidence" value="ECO:0007669"/>
    <property type="project" value="UniProtKB-UniRule"/>
</dbReference>
<dbReference type="CDD" id="cd05213">
    <property type="entry name" value="NAD_bind_Glutamyl_tRNA_reduct"/>
    <property type="match status" value="1"/>
</dbReference>
<dbReference type="RefSeq" id="WP_241713168.1">
    <property type="nucleotide sequence ID" value="NZ_JALBUF010000003.1"/>
</dbReference>
<dbReference type="AlphaFoldDB" id="A0A9X1V8K1"/>
<dbReference type="Pfam" id="PF05201">
    <property type="entry name" value="GlutR_N"/>
    <property type="match status" value="1"/>
</dbReference>
<dbReference type="NCBIfam" id="TIGR01035">
    <property type="entry name" value="hemA"/>
    <property type="match status" value="1"/>
</dbReference>
<feature type="binding site" evidence="9 11">
    <location>
        <begin position="49"/>
        <end position="52"/>
    </location>
    <ligand>
        <name>substrate</name>
    </ligand>
</feature>
<comment type="function">
    <text evidence="9">Catalyzes the NADPH-dependent reduction of glutamyl-tRNA(Glu) to glutamate 1-semialdehyde (GSA).</text>
</comment>
<feature type="domain" description="Quinate/shikimate 5-dehydrogenase/glutamyl-tRNA reductase" evidence="16">
    <location>
        <begin position="172"/>
        <end position="306"/>
    </location>
</feature>
<feature type="domain" description="Glutamyl-tRNA reductase N-terminal" evidence="17">
    <location>
        <begin position="7"/>
        <end position="156"/>
    </location>
</feature>
<feature type="site" description="Important for activity" evidence="9 13">
    <location>
        <position position="99"/>
    </location>
</feature>
<evidence type="ECO:0000256" key="10">
    <source>
        <dbReference type="PIRSR" id="PIRSR000445-1"/>
    </source>
</evidence>
<reference evidence="18" key="1">
    <citation type="submission" date="2022-03" db="EMBL/GenBank/DDBJ databases">
        <title>Draft Genome Sequence of Firmicute Strain S0AB, a Heterotrophic Iron/Sulfur-Oxidizing Extreme Acidophile.</title>
        <authorList>
            <person name="Vergara E."/>
            <person name="Pakostova E."/>
            <person name="Johnson D.B."/>
            <person name="Holmes D.S."/>
        </authorList>
    </citation>
    <scope>NUCLEOTIDE SEQUENCE</scope>
    <source>
        <strain evidence="18">S0AB</strain>
    </source>
</reference>
<dbReference type="PANTHER" id="PTHR43013:SF1">
    <property type="entry name" value="GLUTAMYL-TRNA REDUCTASE"/>
    <property type="match status" value="1"/>
</dbReference>
<feature type="domain" description="Tetrapyrrole biosynthesis glutamyl-tRNA reductase dimerisation" evidence="15">
    <location>
        <begin position="321"/>
        <end position="418"/>
    </location>
</feature>
<evidence type="ECO:0000256" key="1">
    <source>
        <dbReference type="ARBA" id="ARBA00005059"/>
    </source>
</evidence>
<evidence type="ECO:0000313" key="18">
    <source>
        <dbReference type="EMBL" id="MCI0183210.1"/>
    </source>
</evidence>
<dbReference type="InterPro" id="IPR036291">
    <property type="entry name" value="NAD(P)-bd_dom_sf"/>
</dbReference>
<organism evidence="18 19">
    <name type="scientific">Sulfoacidibacillus ferrooxidans</name>
    <dbReference type="NCBI Taxonomy" id="2005001"/>
    <lineage>
        <taxon>Bacteria</taxon>
        <taxon>Bacillati</taxon>
        <taxon>Bacillota</taxon>
        <taxon>Bacilli</taxon>
        <taxon>Bacillales</taxon>
        <taxon>Alicyclobacillaceae</taxon>
        <taxon>Sulfoacidibacillus</taxon>
    </lineage>
</organism>
<evidence type="ECO:0000256" key="5">
    <source>
        <dbReference type="ARBA" id="ARBA00023002"/>
    </source>
</evidence>
<comment type="caution">
    <text evidence="18">The sequence shown here is derived from an EMBL/GenBank/DDBJ whole genome shotgun (WGS) entry which is preliminary data.</text>
</comment>
<evidence type="ECO:0000256" key="11">
    <source>
        <dbReference type="PIRSR" id="PIRSR000445-2"/>
    </source>
</evidence>
<evidence type="ECO:0000259" key="17">
    <source>
        <dbReference type="Pfam" id="PF05201"/>
    </source>
</evidence>
<feature type="active site" description="Nucleophile" evidence="9 10">
    <location>
        <position position="50"/>
    </location>
</feature>
<keyword evidence="4 9" id="KW-0521">NADP</keyword>
<feature type="binding site" evidence="9 11">
    <location>
        <position position="109"/>
    </location>
    <ligand>
        <name>substrate</name>
    </ligand>
</feature>
<dbReference type="HAMAP" id="MF_00087">
    <property type="entry name" value="Glu_tRNA_reductase"/>
    <property type="match status" value="1"/>
</dbReference>
<comment type="domain">
    <text evidence="9">Possesses an unusual extended V-shaped dimeric structure with each monomer consisting of three distinct domains arranged along a curved 'spinal' alpha-helix. The N-terminal catalytic domain specifically recognizes the glutamate moiety of the substrate. The second domain is the NADPH-binding domain, and the third C-terminal domain is responsible for dimerization.</text>
</comment>
<gene>
    <name evidence="9 18" type="primary">hemA</name>
    <name evidence="18" type="ORF">MM817_01480</name>
</gene>
<comment type="subunit">
    <text evidence="9">Homodimer.</text>
</comment>
<evidence type="ECO:0000256" key="3">
    <source>
        <dbReference type="ARBA" id="ARBA00012970"/>
    </source>
</evidence>
<comment type="catalytic activity">
    <reaction evidence="7 9 14">
        <text>(S)-4-amino-5-oxopentanoate + tRNA(Glu) + NADP(+) = L-glutamyl-tRNA(Glu) + NADPH + H(+)</text>
        <dbReference type="Rhea" id="RHEA:12344"/>
        <dbReference type="Rhea" id="RHEA-COMP:9663"/>
        <dbReference type="Rhea" id="RHEA-COMP:9680"/>
        <dbReference type="ChEBI" id="CHEBI:15378"/>
        <dbReference type="ChEBI" id="CHEBI:57501"/>
        <dbReference type="ChEBI" id="CHEBI:57783"/>
        <dbReference type="ChEBI" id="CHEBI:58349"/>
        <dbReference type="ChEBI" id="CHEBI:78442"/>
        <dbReference type="ChEBI" id="CHEBI:78520"/>
        <dbReference type="EC" id="1.2.1.70"/>
    </reaction>
</comment>
<proteinExistence type="inferred from homology"/>
<keyword evidence="19" id="KW-1185">Reference proteome</keyword>
<dbReference type="InterPro" id="IPR018214">
    <property type="entry name" value="GluRdtase_CS"/>
</dbReference>
<dbReference type="SUPFAM" id="SSF69742">
    <property type="entry name" value="Glutamyl tRNA-reductase catalytic, N-terminal domain"/>
    <property type="match status" value="1"/>
</dbReference>
<dbReference type="FunFam" id="3.30.460.30:FF:000001">
    <property type="entry name" value="Glutamyl-tRNA reductase"/>
    <property type="match status" value="1"/>
</dbReference>
<dbReference type="Pfam" id="PF01488">
    <property type="entry name" value="Shikimate_DH"/>
    <property type="match status" value="1"/>
</dbReference>
<protein>
    <recommendedName>
        <fullName evidence="8 9">Glutamyl-tRNA reductase</fullName>
        <shortName evidence="9">GluTR</shortName>
        <ecNumber evidence="3 9">1.2.1.70</ecNumber>
    </recommendedName>
</protein>
<evidence type="ECO:0000259" key="15">
    <source>
        <dbReference type="Pfam" id="PF00745"/>
    </source>
</evidence>
<feature type="binding site" evidence="9 11">
    <location>
        <position position="120"/>
    </location>
    <ligand>
        <name>substrate</name>
    </ligand>
</feature>
<evidence type="ECO:0000313" key="19">
    <source>
        <dbReference type="Proteomes" id="UP001139263"/>
    </source>
</evidence>
<dbReference type="EMBL" id="JALBUF010000003">
    <property type="protein sequence ID" value="MCI0183210.1"/>
    <property type="molecule type" value="Genomic_DNA"/>
</dbReference>
<dbReference type="SUPFAM" id="SSF51735">
    <property type="entry name" value="NAD(P)-binding Rossmann-fold domains"/>
    <property type="match status" value="1"/>
</dbReference>
<evidence type="ECO:0000256" key="12">
    <source>
        <dbReference type="PIRSR" id="PIRSR000445-3"/>
    </source>
</evidence>
<dbReference type="GO" id="GO:0050661">
    <property type="term" value="F:NADP binding"/>
    <property type="evidence" value="ECO:0007669"/>
    <property type="project" value="InterPro"/>
</dbReference>
<evidence type="ECO:0000256" key="8">
    <source>
        <dbReference type="ARBA" id="ARBA00068659"/>
    </source>
</evidence>
<dbReference type="InterPro" id="IPR015896">
    <property type="entry name" value="4pyrrol_synth_GluRdtase_dimer"/>
</dbReference>
<feature type="binding site" evidence="9 12">
    <location>
        <begin position="189"/>
        <end position="194"/>
    </location>
    <ligand>
        <name>NADP(+)</name>
        <dbReference type="ChEBI" id="CHEBI:58349"/>
    </ligand>
</feature>
<evidence type="ECO:0000256" key="14">
    <source>
        <dbReference type="RuleBase" id="RU000584"/>
    </source>
</evidence>
<evidence type="ECO:0000256" key="6">
    <source>
        <dbReference type="ARBA" id="ARBA00023244"/>
    </source>
</evidence>
<comment type="miscellaneous">
    <text evidence="9">During catalysis, the active site Cys acts as a nucleophile attacking the alpha-carbonyl group of tRNA-bound glutamate with the formation of a thioester intermediate between enzyme and glutamate, and the concomitant release of tRNA(Glu). The thioester intermediate is finally reduced by direct hydride transfer from NADPH, to form the product GSA.</text>
</comment>
<dbReference type="SUPFAM" id="SSF69075">
    <property type="entry name" value="Glutamyl tRNA-reductase dimerization domain"/>
    <property type="match status" value="1"/>
</dbReference>
<evidence type="ECO:0000256" key="13">
    <source>
        <dbReference type="PIRSR" id="PIRSR000445-4"/>
    </source>
</evidence>
<accession>A0A9X1V8K1</accession>
<evidence type="ECO:0000259" key="16">
    <source>
        <dbReference type="Pfam" id="PF01488"/>
    </source>
</evidence>
<dbReference type="Proteomes" id="UP001139263">
    <property type="component" value="Unassembled WGS sequence"/>
</dbReference>
<evidence type="ECO:0000256" key="4">
    <source>
        <dbReference type="ARBA" id="ARBA00022857"/>
    </source>
</evidence>
<name>A0A9X1V8K1_9BACL</name>
<sequence length="483" mass="53677">MQILLMGLNYRTAPVEIREQFSVSEVALEQTLSDLAAMPGIAEATIVSTCNRTEVYVVTNDRVRGEQSIRLLLSRISGLSINMFKPYLYTVADQAAVLHLYHVVTGLDSMVVGETQILGQVRQAYLSAQESAVTNVVLNQLFRSAVSLGKRVQTETAIGQSAVSVSYAAVSLTKKVFDSLSHKTVLVIGAGKMSDLTLTHLAAQGVDKILVANRTVERAQEMAQKFGGIAYSMEQLREALLQADIVISSTGSKEYVLTYSLMNELMKHRKQRPLFCIDIAVPRDIDPTLGRIGNVYVYDIDDLQGVVATNVSLRKQESIRVEQMIEEEAQAFGRWQSEQAVVPLIADIRKKAMLVQESVMESLLNKLPELDERQTKVLQKHTMSIVNQMLREPISQMKEMALEPNAAESMSVFARLFGVEDVLQENDPMHHANEFSMPIREPRFDAVALNDMMIERMGSRTEKRDALPRDWNGVSGGVALSAL</sequence>
<dbReference type="InterPro" id="IPR000343">
    <property type="entry name" value="4pyrrol_synth_GluRdtase"/>
</dbReference>
<dbReference type="InterPro" id="IPR015895">
    <property type="entry name" value="4pyrrol_synth_GluRdtase_N"/>
</dbReference>
<evidence type="ECO:0000256" key="7">
    <source>
        <dbReference type="ARBA" id="ARBA00047464"/>
    </source>
</evidence>
<dbReference type="InterPro" id="IPR006151">
    <property type="entry name" value="Shikm_DH/Glu-tRNA_Rdtase"/>
</dbReference>
<dbReference type="Pfam" id="PF00745">
    <property type="entry name" value="GlutR_dimer"/>
    <property type="match status" value="1"/>
</dbReference>
<keyword evidence="5 9" id="KW-0560">Oxidoreductase</keyword>
<dbReference type="EC" id="1.2.1.70" evidence="3 9"/>
<keyword evidence="6 9" id="KW-0627">Porphyrin biosynthesis</keyword>